<dbReference type="EMBL" id="CP009288">
    <property type="protein sequence ID" value="AIQ11185.1"/>
    <property type="molecule type" value="Genomic_DNA"/>
</dbReference>
<protein>
    <submittedName>
        <fullName evidence="1">Uncharacterized protein</fullName>
    </submittedName>
</protein>
<name>A0A089HKG1_PAEDU</name>
<dbReference type="STRING" id="44251.PDUR_03615"/>
<dbReference type="Proteomes" id="UP000029409">
    <property type="component" value="Chromosome"/>
</dbReference>
<dbReference type="KEGG" id="pdu:PDUR_03615"/>
<keyword evidence="2" id="KW-1185">Reference proteome</keyword>
<accession>A0A089HKG1</accession>
<organism evidence="1 2">
    <name type="scientific">Paenibacillus durus</name>
    <name type="common">Paenibacillus azotofixans</name>
    <dbReference type="NCBI Taxonomy" id="44251"/>
    <lineage>
        <taxon>Bacteria</taxon>
        <taxon>Bacillati</taxon>
        <taxon>Bacillota</taxon>
        <taxon>Bacilli</taxon>
        <taxon>Bacillales</taxon>
        <taxon>Paenibacillaceae</taxon>
        <taxon>Paenibacillus</taxon>
    </lineage>
</organism>
<evidence type="ECO:0000313" key="2">
    <source>
        <dbReference type="Proteomes" id="UP000029409"/>
    </source>
</evidence>
<dbReference type="RefSeq" id="WP_042205115.1">
    <property type="nucleotide sequence ID" value="NZ_CP009288.1"/>
</dbReference>
<proteinExistence type="predicted"/>
<sequence length="112" mass="11635">MSSPSLFASRMRWLDSPQARLTAATPGGPKGSTAPCCSLREVAAGLAPGTGADSIGARPLLLPYPAIGEAVMKRKFGAGEATAFAFMLGFQPLSGSIRKSEHNSDRKPKCLS</sequence>
<reference evidence="1 2" key="1">
    <citation type="submission" date="2014-08" db="EMBL/GenBank/DDBJ databases">
        <title>Comparative genomics of the Paenibacillus odorifer group.</title>
        <authorList>
            <person name="den Bakker H.C."/>
            <person name="Tsai Y.-C."/>
            <person name="Martin N."/>
            <person name="Korlach J."/>
            <person name="Wiedmann M."/>
        </authorList>
    </citation>
    <scope>NUCLEOTIDE SEQUENCE [LARGE SCALE GENOMIC DNA]</scope>
    <source>
        <strain evidence="1 2">DSM 1735</strain>
    </source>
</reference>
<evidence type="ECO:0000313" key="1">
    <source>
        <dbReference type="EMBL" id="AIQ11185.1"/>
    </source>
</evidence>
<dbReference type="OrthoDB" id="9931393at2"/>
<dbReference type="AlphaFoldDB" id="A0A089HKG1"/>
<gene>
    <name evidence="1" type="ORF">PDUR_03615</name>
</gene>